<organism evidence="8 9">
    <name type="scientific">Vitis vinifera</name>
    <name type="common">Grape</name>
    <dbReference type="NCBI Taxonomy" id="29760"/>
    <lineage>
        <taxon>Eukaryota</taxon>
        <taxon>Viridiplantae</taxon>
        <taxon>Streptophyta</taxon>
        <taxon>Embryophyta</taxon>
        <taxon>Tracheophyta</taxon>
        <taxon>Spermatophyta</taxon>
        <taxon>Magnoliopsida</taxon>
        <taxon>eudicotyledons</taxon>
        <taxon>Gunneridae</taxon>
        <taxon>Pentapetalae</taxon>
        <taxon>rosids</taxon>
        <taxon>Vitales</taxon>
        <taxon>Vitaceae</taxon>
        <taxon>Viteae</taxon>
        <taxon>Vitis</taxon>
    </lineage>
</organism>
<reference evidence="8 9" key="1">
    <citation type="journal article" date="2018" name="PLoS Genet.">
        <title>Population sequencing reveals clonal diversity and ancestral inbreeding in the grapevine cultivar Chardonnay.</title>
        <authorList>
            <person name="Roach M.J."/>
            <person name="Johnson D.L."/>
            <person name="Bohlmann J."/>
            <person name="van Vuuren H.J."/>
            <person name="Jones S.J."/>
            <person name="Pretorius I.S."/>
            <person name="Schmidt S.A."/>
            <person name="Borneman A.R."/>
        </authorList>
    </citation>
    <scope>NUCLEOTIDE SEQUENCE [LARGE SCALE GENOMIC DNA]</scope>
    <source>
        <strain evidence="9">cv. Chardonnay</strain>
        <tissue evidence="8">Leaf</tissue>
    </source>
</reference>
<comment type="cofactor">
    <cofactor evidence="1">
        <name>Fe cation</name>
        <dbReference type="ChEBI" id="CHEBI:24875"/>
    </cofactor>
</comment>
<comment type="similarity">
    <text evidence="2 6">Belongs to the iron/ascorbate-dependent oxidoreductase family.</text>
</comment>
<dbReference type="Pfam" id="PF03171">
    <property type="entry name" value="2OG-FeII_Oxy"/>
    <property type="match status" value="1"/>
</dbReference>
<dbReference type="Pfam" id="PF14226">
    <property type="entry name" value="DIOX_N"/>
    <property type="match status" value="1"/>
</dbReference>
<gene>
    <name evidence="8" type="primary">VvCHDh000515_1</name>
    <name evidence="8" type="ORF">CK203_114009</name>
</gene>
<feature type="domain" description="Fe2OG dioxygenase" evidence="7">
    <location>
        <begin position="249"/>
        <end position="350"/>
    </location>
</feature>
<comment type="caution">
    <text evidence="8">The sequence shown here is derived from an EMBL/GenBank/DDBJ whole genome shotgun (WGS) entry which is preliminary data.</text>
</comment>
<accession>A0A438C9G5</accession>
<dbReference type="SUPFAM" id="SSF51197">
    <property type="entry name" value="Clavaminate synthase-like"/>
    <property type="match status" value="1"/>
</dbReference>
<evidence type="ECO:0000256" key="2">
    <source>
        <dbReference type="ARBA" id="ARBA00008056"/>
    </source>
</evidence>
<keyword evidence="3 6" id="KW-0479">Metal-binding</keyword>
<dbReference type="GO" id="GO:0051213">
    <property type="term" value="F:dioxygenase activity"/>
    <property type="evidence" value="ECO:0007669"/>
    <property type="project" value="UniProtKB-ARBA"/>
</dbReference>
<keyword evidence="4 6" id="KW-0560">Oxidoreductase</keyword>
<dbReference type="GO" id="GO:0046872">
    <property type="term" value="F:metal ion binding"/>
    <property type="evidence" value="ECO:0007669"/>
    <property type="project" value="UniProtKB-KW"/>
</dbReference>
<evidence type="ECO:0000259" key="7">
    <source>
        <dbReference type="PROSITE" id="PS51471"/>
    </source>
</evidence>
<dbReference type="PANTHER" id="PTHR10209:SF884">
    <property type="entry name" value="1-AMINOCYCLOPROPANE-1-CARBOXYLATE OXIDASE HOMOLOG 1-LIKE"/>
    <property type="match status" value="1"/>
</dbReference>
<protein>
    <submittedName>
        <fullName evidence="8">1-aminocyclopropane-1-carboxylate oxidase-like 1</fullName>
    </submittedName>
</protein>
<sequence>MQDPFLPTFSLRFVQNTEFHSFPIDYPTEKNIKNMITCNTREGMDSEYDRKSELIAFDDSKAGVKGLVDAGVAKIPRMFIHPQHNLREKSVSTDAQLRIPIIDLEGVNSDAILRAKIIDKVRNACEIWGIFQIVNHGILKCVLEEMIKGIRRFNEQDTEVKKEFYTRDFSKKVTFVSNFDLFQAPAATWKDSFSCIIAPNPPDPTDMPAVCRDIIMEYSKQVKMLANTLFELVAEALGLNSNHLKDMECAEGLFLVSHYYPACPEPELTMGTKTHTDPTFLTVLLQDQVGGLQVLHEKQWVNVNPVPGALVINTGDLLQLVSNDMFRSAKHRVLANHKGPRVSVASFFSPFSLPSSKLYGPIKELLSEDNPPKYKETTARDYGTCHRAERLDGTSALQHFML</sequence>
<dbReference type="InterPro" id="IPR005123">
    <property type="entry name" value="Oxoglu/Fe-dep_dioxygenase_dom"/>
</dbReference>
<dbReference type="FunFam" id="2.60.120.330:FF:000005">
    <property type="entry name" value="1-aminocyclopropane-1-carboxylate oxidase homolog 1"/>
    <property type="match status" value="1"/>
</dbReference>
<dbReference type="Proteomes" id="UP000288805">
    <property type="component" value="Unassembled WGS sequence"/>
</dbReference>
<dbReference type="PANTHER" id="PTHR10209">
    <property type="entry name" value="OXIDOREDUCTASE, 2OG-FE II OXYGENASE FAMILY PROTEIN"/>
    <property type="match status" value="1"/>
</dbReference>
<dbReference type="Gene3D" id="2.60.120.330">
    <property type="entry name" value="B-lactam Antibiotic, Isopenicillin N Synthase, Chain"/>
    <property type="match status" value="1"/>
</dbReference>
<evidence type="ECO:0000256" key="3">
    <source>
        <dbReference type="ARBA" id="ARBA00022723"/>
    </source>
</evidence>
<dbReference type="EMBL" id="QGNW01002430">
    <property type="protein sequence ID" value="RVW19828.1"/>
    <property type="molecule type" value="Genomic_DNA"/>
</dbReference>
<evidence type="ECO:0000313" key="9">
    <source>
        <dbReference type="Proteomes" id="UP000288805"/>
    </source>
</evidence>
<evidence type="ECO:0000256" key="6">
    <source>
        <dbReference type="RuleBase" id="RU003682"/>
    </source>
</evidence>
<dbReference type="InterPro" id="IPR044861">
    <property type="entry name" value="IPNS-like_FE2OG_OXY"/>
</dbReference>
<dbReference type="InterPro" id="IPR027443">
    <property type="entry name" value="IPNS-like_sf"/>
</dbReference>
<keyword evidence="5 6" id="KW-0408">Iron</keyword>
<evidence type="ECO:0000256" key="4">
    <source>
        <dbReference type="ARBA" id="ARBA00023002"/>
    </source>
</evidence>
<evidence type="ECO:0000313" key="8">
    <source>
        <dbReference type="EMBL" id="RVW19828.1"/>
    </source>
</evidence>
<dbReference type="PROSITE" id="PS51471">
    <property type="entry name" value="FE2OG_OXY"/>
    <property type="match status" value="1"/>
</dbReference>
<name>A0A438C9G5_VITVI</name>
<dbReference type="InterPro" id="IPR026992">
    <property type="entry name" value="DIOX_N"/>
</dbReference>
<dbReference type="AlphaFoldDB" id="A0A438C9G5"/>
<evidence type="ECO:0000256" key="1">
    <source>
        <dbReference type="ARBA" id="ARBA00001962"/>
    </source>
</evidence>
<proteinExistence type="inferred from homology"/>
<evidence type="ECO:0000256" key="5">
    <source>
        <dbReference type="ARBA" id="ARBA00023004"/>
    </source>
</evidence>